<evidence type="ECO:0000259" key="1">
    <source>
        <dbReference type="Pfam" id="PF08241"/>
    </source>
</evidence>
<dbReference type="AlphaFoldDB" id="A0A956RP09"/>
<accession>A0A956RP09</accession>
<dbReference type="InterPro" id="IPR013216">
    <property type="entry name" value="Methyltransf_11"/>
</dbReference>
<reference evidence="2" key="2">
    <citation type="journal article" date="2021" name="Microbiome">
        <title>Successional dynamics and alternative stable states in a saline activated sludge microbial community over 9 years.</title>
        <authorList>
            <person name="Wang Y."/>
            <person name="Ye J."/>
            <person name="Ju F."/>
            <person name="Liu L."/>
            <person name="Boyd J.A."/>
            <person name="Deng Y."/>
            <person name="Parks D.H."/>
            <person name="Jiang X."/>
            <person name="Yin X."/>
            <person name="Woodcroft B.J."/>
            <person name="Tyson G.W."/>
            <person name="Hugenholtz P."/>
            <person name="Polz M.F."/>
            <person name="Zhang T."/>
        </authorList>
    </citation>
    <scope>NUCLEOTIDE SEQUENCE</scope>
    <source>
        <strain evidence="2">HKST-UBA01</strain>
    </source>
</reference>
<reference evidence="2" key="1">
    <citation type="submission" date="2020-04" db="EMBL/GenBank/DDBJ databases">
        <authorList>
            <person name="Zhang T."/>
        </authorList>
    </citation>
    <scope>NUCLEOTIDE SEQUENCE</scope>
    <source>
        <strain evidence="2">HKST-UBA01</strain>
    </source>
</reference>
<dbReference type="CDD" id="cd02440">
    <property type="entry name" value="AdoMet_MTases"/>
    <property type="match status" value="1"/>
</dbReference>
<dbReference type="Proteomes" id="UP000697710">
    <property type="component" value="Unassembled WGS sequence"/>
</dbReference>
<dbReference type="EMBL" id="JAGQHR010000023">
    <property type="protein sequence ID" value="MCA9726359.1"/>
    <property type="molecule type" value="Genomic_DNA"/>
</dbReference>
<sequence length="246" mass="27382">MEAIEYTTLRSLEDTFWWYRGLHRLVLDALADLPPGRVLDGGCGTGGLLSRLAAQHRTIGVDYSPHALRFARERGLPHLLRGSVERIALENGSVDAVVSLDVLYHAAVTDDRVALAEFRRVLRPGGRLVLNLPAFDALRSSHDAAIHTARRYRRAPLSRMLEEAGFVVDRITYWNTLLFPGLAALRFLRKGAAHEEGPPRSDVTELPGWINGTLHGVLRLERALVRRVDLPFGLSLLVVAHRPEDA</sequence>
<name>A0A956RP09_UNCEI</name>
<gene>
    <name evidence="2" type="ORF">KC729_01670</name>
</gene>
<dbReference type="Pfam" id="PF08241">
    <property type="entry name" value="Methyltransf_11"/>
    <property type="match status" value="1"/>
</dbReference>
<feature type="domain" description="Methyltransferase type 11" evidence="1">
    <location>
        <begin position="39"/>
        <end position="130"/>
    </location>
</feature>
<dbReference type="PANTHER" id="PTHR43861:SF1">
    <property type="entry name" value="TRANS-ACONITATE 2-METHYLTRANSFERASE"/>
    <property type="match status" value="1"/>
</dbReference>
<dbReference type="Gene3D" id="3.40.50.150">
    <property type="entry name" value="Vaccinia Virus protein VP39"/>
    <property type="match status" value="1"/>
</dbReference>
<dbReference type="GO" id="GO:0032259">
    <property type="term" value="P:methylation"/>
    <property type="evidence" value="ECO:0007669"/>
    <property type="project" value="UniProtKB-KW"/>
</dbReference>
<dbReference type="SUPFAM" id="SSF53335">
    <property type="entry name" value="S-adenosyl-L-methionine-dependent methyltransferases"/>
    <property type="match status" value="1"/>
</dbReference>
<dbReference type="PANTHER" id="PTHR43861">
    <property type="entry name" value="TRANS-ACONITATE 2-METHYLTRANSFERASE-RELATED"/>
    <property type="match status" value="1"/>
</dbReference>
<dbReference type="GO" id="GO:0008757">
    <property type="term" value="F:S-adenosylmethionine-dependent methyltransferase activity"/>
    <property type="evidence" value="ECO:0007669"/>
    <property type="project" value="InterPro"/>
</dbReference>
<dbReference type="InterPro" id="IPR029063">
    <property type="entry name" value="SAM-dependent_MTases_sf"/>
</dbReference>
<keyword evidence="2" id="KW-0808">Transferase</keyword>
<protein>
    <submittedName>
        <fullName evidence="2">Class I SAM-dependent methyltransferase</fullName>
    </submittedName>
</protein>
<evidence type="ECO:0000313" key="3">
    <source>
        <dbReference type="Proteomes" id="UP000697710"/>
    </source>
</evidence>
<evidence type="ECO:0000313" key="2">
    <source>
        <dbReference type="EMBL" id="MCA9726359.1"/>
    </source>
</evidence>
<organism evidence="2 3">
    <name type="scientific">Eiseniibacteriota bacterium</name>
    <dbReference type="NCBI Taxonomy" id="2212470"/>
    <lineage>
        <taxon>Bacteria</taxon>
        <taxon>Candidatus Eiseniibacteriota</taxon>
    </lineage>
</organism>
<comment type="caution">
    <text evidence="2">The sequence shown here is derived from an EMBL/GenBank/DDBJ whole genome shotgun (WGS) entry which is preliminary data.</text>
</comment>
<proteinExistence type="predicted"/>
<keyword evidence="2" id="KW-0489">Methyltransferase</keyword>